<keyword evidence="2 10" id="KW-0808">Transferase</keyword>
<reference evidence="10 12" key="2">
    <citation type="submission" date="2021-03" db="EMBL/GenBank/DDBJ databases">
        <title>Genomic Encyclopedia of Type Strains, Phase IV (KMG-IV): sequencing the most valuable type-strain genomes for metagenomic binning, comparative biology and taxonomic classification.</title>
        <authorList>
            <person name="Goeker M."/>
        </authorList>
    </citation>
    <scope>NUCLEOTIDE SEQUENCE [LARGE SCALE GENOMIC DNA]</scope>
    <source>
        <strain evidence="10 12">DSM 40499</strain>
    </source>
</reference>
<dbReference type="PANTHER" id="PTHR10210">
    <property type="entry name" value="RIBOSE-PHOSPHATE DIPHOSPHOKINASE FAMILY MEMBER"/>
    <property type="match status" value="1"/>
</dbReference>
<gene>
    <name evidence="9" type="ORF">AVL59_12520</name>
    <name evidence="10" type="ORF">J2Z21_000914</name>
</gene>
<evidence type="ECO:0000313" key="11">
    <source>
        <dbReference type="Proteomes" id="UP000092659"/>
    </source>
</evidence>
<evidence type="ECO:0000259" key="8">
    <source>
        <dbReference type="Pfam" id="PF13793"/>
    </source>
</evidence>
<dbReference type="InterPro" id="IPR029099">
    <property type="entry name" value="Pribosyltran_N"/>
</dbReference>
<evidence type="ECO:0000256" key="2">
    <source>
        <dbReference type="ARBA" id="ARBA00022679"/>
    </source>
</evidence>
<dbReference type="GO" id="GO:0004749">
    <property type="term" value="F:ribose phosphate diphosphokinase activity"/>
    <property type="evidence" value="ECO:0007669"/>
    <property type="project" value="UniProtKB-EC"/>
</dbReference>
<dbReference type="EMBL" id="CP016279">
    <property type="protein sequence ID" value="ANP50335.1"/>
    <property type="molecule type" value="Genomic_DNA"/>
</dbReference>
<dbReference type="InterPro" id="IPR029057">
    <property type="entry name" value="PRTase-like"/>
</dbReference>
<dbReference type="GO" id="GO:0005524">
    <property type="term" value="F:ATP binding"/>
    <property type="evidence" value="ECO:0007669"/>
    <property type="project" value="UniProtKB-KW"/>
</dbReference>
<reference evidence="9 11" key="1">
    <citation type="submission" date="2016-06" db="EMBL/GenBank/DDBJ databases">
        <title>Complete genome sequence of Streptomyces griseochromogenes ATCC 14511, the Blasticidin S producer.</title>
        <authorList>
            <person name="Wu L."/>
        </authorList>
    </citation>
    <scope>NUCLEOTIDE SEQUENCE [LARGE SCALE GENOMIC DNA]</scope>
    <source>
        <strain evidence="9 11">ATCC 14511</strain>
    </source>
</reference>
<evidence type="ECO:0000313" key="9">
    <source>
        <dbReference type="EMBL" id="ANP50335.1"/>
    </source>
</evidence>
<keyword evidence="6" id="KW-0067">ATP-binding</keyword>
<dbReference type="GO" id="GO:0006164">
    <property type="term" value="P:purine nucleotide biosynthetic process"/>
    <property type="evidence" value="ECO:0007669"/>
    <property type="project" value="TreeGrafter"/>
</dbReference>
<dbReference type="EC" id="2.7.6.1" evidence="1"/>
<dbReference type="RefSeq" id="WP_067302873.1">
    <property type="nucleotide sequence ID" value="NZ_CP016279.1"/>
</dbReference>
<dbReference type="AlphaFoldDB" id="A0A1B1AUX3"/>
<dbReference type="InterPro" id="IPR005946">
    <property type="entry name" value="Rib-P_diPkinase"/>
</dbReference>
<dbReference type="OrthoDB" id="9777067at2"/>
<dbReference type="Proteomes" id="UP000092659">
    <property type="component" value="Chromosome"/>
</dbReference>
<keyword evidence="3" id="KW-0545">Nucleotide biosynthesis</keyword>
<dbReference type="Gene3D" id="3.40.50.2020">
    <property type="match status" value="2"/>
</dbReference>
<organism evidence="9 11">
    <name type="scientific">Streptomyces griseochromogenes</name>
    <dbReference type="NCBI Taxonomy" id="68214"/>
    <lineage>
        <taxon>Bacteria</taxon>
        <taxon>Bacillati</taxon>
        <taxon>Actinomycetota</taxon>
        <taxon>Actinomycetes</taxon>
        <taxon>Kitasatosporales</taxon>
        <taxon>Streptomycetaceae</taxon>
        <taxon>Streptomyces</taxon>
    </lineage>
</organism>
<dbReference type="GO" id="GO:0000287">
    <property type="term" value="F:magnesium ion binding"/>
    <property type="evidence" value="ECO:0007669"/>
    <property type="project" value="InterPro"/>
</dbReference>
<keyword evidence="4" id="KW-0547">Nucleotide-binding</keyword>
<keyword evidence="12" id="KW-1185">Reference proteome</keyword>
<dbReference type="GO" id="GO:0005737">
    <property type="term" value="C:cytoplasm"/>
    <property type="evidence" value="ECO:0007669"/>
    <property type="project" value="TreeGrafter"/>
</dbReference>
<feature type="domain" description="Ribose-phosphate pyrophosphokinase N-terminal" evidence="8">
    <location>
        <begin position="28"/>
        <end position="122"/>
    </location>
</feature>
<keyword evidence="5" id="KW-0418">Kinase</keyword>
<evidence type="ECO:0000256" key="1">
    <source>
        <dbReference type="ARBA" id="ARBA00013247"/>
    </source>
</evidence>
<comment type="catalytic activity">
    <reaction evidence="7">
        <text>D-ribose 5-phosphate + ATP = 5-phospho-alpha-D-ribose 1-diphosphate + AMP + H(+)</text>
        <dbReference type="Rhea" id="RHEA:15609"/>
        <dbReference type="ChEBI" id="CHEBI:15378"/>
        <dbReference type="ChEBI" id="CHEBI:30616"/>
        <dbReference type="ChEBI" id="CHEBI:58017"/>
        <dbReference type="ChEBI" id="CHEBI:78346"/>
        <dbReference type="ChEBI" id="CHEBI:456215"/>
        <dbReference type="EC" id="2.7.6.1"/>
    </reaction>
</comment>
<dbReference type="Proteomes" id="UP001519309">
    <property type="component" value="Unassembled WGS sequence"/>
</dbReference>
<dbReference type="CDD" id="cd06223">
    <property type="entry name" value="PRTases_typeI"/>
    <property type="match status" value="1"/>
</dbReference>
<dbReference type="KEGG" id="sgs:AVL59_12520"/>
<dbReference type="Pfam" id="PF13793">
    <property type="entry name" value="Pribosyltran_N"/>
    <property type="match status" value="1"/>
</dbReference>
<dbReference type="SUPFAM" id="SSF53271">
    <property type="entry name" value="PRTase-like"/>
    <property type="match status" value="2"/>
</dbReference>
<evidence type="ECO:0000256" key="3">
    <source>
        <dbReference type="ARBA" id="ARBA00022727"/>
    </source>
</evidence>
<dbReference type="GO" id="GO:0006015">
    <property type="term" value="P:5-phosphoribose 1-diphosphate biosynthetic process"/>
    <property type="evidence" value="ECO:0007669"/>
    <property type="project" value="TreeGrafter"/>
</dbReference>
<dbReference type="InterPro" id="IPR000836">
    <property type="entry name" value="PRTase_dom"/>
</dbReference>
<dbReference type="SMART" id="SM01400">
    <property type="entry name" value="Pribosyltran_N"/>
    <property type="match status" value="1"/>
</dbReference>
<evidence type="ECO:0000313" key="12">
    <source>
        <dbReference type="Proteomes" id="UP001519309"/>
    </source>
</evidence>
<proteinExistence type="predicted"/>
<evidence type="ECO:0000256" key="7">
    <source>
        <dbReference type="ARBA" id="ARBA00049535"/>
    </source>
</evidence>
<dbReference type="GO" id="GO:0016301">
    <property type="term" value="F:kinase activity"/>
    <property type="evidence" value="ECO:0007669"/>
    <property type="project" value="UniProtKB-KW"/>
</dbReference>
<name>A0A1B1AUX3_9ACTN</name>
<evidence type="ECO:0000256" key="5">
    <source>
        <dbReference type="ARBA" id="ARBA00022777"/>
    </source>
</evidence>
<sequence>MSPRDLLVVLGPDDHHRDADVPDHVDRVHAVRSVFPDGEQLITVPDPEAIRGRHVLIAQTTAPPQDVHLMSACQLTSIADAAGAASITCFLPYLGYQRQDRADGPGQALSGSLVLRLIRSAGAGTVLTVDRHSTPRWDGGPGLPKVVSLSSAGPAAAVLKGPFDYVVATDRGGSGRAARIGEALGVPTVALGKLKSPERGTYYESLPDQLRERRLLVVDDVCTSGSTIRPLCADLAAMGAQLTVFITHVVPTAEGRITAMDGVGRFVCSDSCGDASAPVRLMPSAVEHWISFLTRDPAPTGGPGLAAARGGRDAKGGC</sequence>
<evidence type="ECO:0000256" key="4">
    <source>
        <dbReference type="ARBA" id="ARBA00022741"/>
    </source>
</evidence>
<dbReference type="STRING" id="68214.AVL59_12520"/>
<evidence type="ECO:0000313" key="10">
    <source>
        <dbReference type="EMBL" id="MBP2047990.1"/>
    </source>
</evidence>
<dbReference type="EMBL" id="JAGGLP010000002">
    <property type="protein sequence ID" value="MBP2047990.1"/>
    <property type="molecule type" value="Genomic_DNA"/>
</dbReference>
<accession>A0A1B1AUX3</accession>
<protein>
    <recommendedName>
        <fullName evidence="1">ribose-phosphate diphosphokinase</fullName>
        <ecNumber evidence="1">2.7.6.1</ecNumber>
    </recommendedName>
</protein>
<evidence type="ECO:0000256" key="6">
    <source>
        <dbReference type="ARBA" id="ARBA00022840"/>
    </source>
</evidence>
<dbReference type="PANTHER" id="PTHR10210:SF32">
    <property type="entry name" value="RIBOSE-PHOSPHATE PYROPHOSPHOKINASE 2"/>
    <property type="match status" value="1"/>
</dbReference>
<dbReference type="GO" id="GO:0002189">
    <property type="term" value="C:ribose phosphate diphosphokinase complex"/>
    <property type="evidence" value="ECO:0007669"/>
    <property type="project" value="TreeGrafter"/>
</dbReference>